<dbReference type="Gene3D" id="3.20.20.70">
    <property type="entry name" value="Aldolase class I"/>
    <property type="match status" value="1"/>
</dbReference>
<dbReference type="SUPFAM" id="SSF51395">
    <property type="entry name" value="FMN-linked oxidoreductases"/>
    <property type="match status" value="1"/>
</dbReference>
<proteinExistence type="inferred from homology"/>
<dbReference type="InterPro" id="IPR001155">
    <property type="entry name" value="OxRdtase_FMN_N"/>
</dbReference>
<dbReference type="InterPro" id="IPR013785">
    <property type="entry name" value="Aldolase_TIM"/>
</dbReference>
<keyword evidence="4" id="KW-0288">FMN</keyword>
<sequence length="72" mass="7602">MASQGNSTDTLFSPYKMGRFSLSHRVVLAPMTRCRAMNGVPNAALGEYYAQRTTPGGFLISEGTMVSPGSAG</sequence>
<protein>
    <recommendedName>
        <fullName evidence="6">NADH:flavin oxidoreductase/NADH oxidase N-terminal domain-containing protein</fullName>
    </recommendedName>
</protein>
<evidence type="ECO:0000256" key="3">
    <source>
        <dbReference type="ARBA" id="ARBA00022630"/>
    </source>
</evidence>
<dbReference type="GO" id="GO:0005777">
    <property type="term" value="C:peroxisome"/>
    <property type="evidence" value="ECO:0007669"/>
    <property type="project" value="TreeGrafter"/>
</dbReference>
<dbReference type="Proteomes" id="UP000836841">
    <property type="component" value="Chromosome 3"/>
</dbReference>
<gene>
    <name evidence="7" type="ORF">TAV2_LOCUS10856</name>
</gene>
<comment type="cofactor">
    <cofactor evidence="1">
        <name>FMN</name>
        <dbReference type="ChEBI" id="CHEBI:58210"/>
    </cofactor>
</comment>
<dbReference type="PANTHER" id="PTHR22893:SF112">
    <property type="entry name" value="12-OXOPHYTODIENOATE REDUCTASE 3"/>
    <property type="match status" value="1"/>
</dbReference>
<comment type="similarity">
    <text evidence="2">Belongs to the NADH:flavin oxidoreductase/NADH oxidase family.</text>
</comment>
<organism evidence="7 8">
    <name type="scientific">Thlaspi arvense</name>
    <name type="common">Field penny-cress</name>
    <dbReference type="NCBI Taxonomy" id="13288"/>
    <lineage>
        <taxon>Eukaryota</taxon>
        <taxon>Viridiplantae</taxon>
        <taxon>Streptophyta</taxon>
        <taxon>Embryophyta</taxon>
        <taxon>Tracheophyta</taxon>
        <taxon>Spermatophyta</taxon>
        <taxon>Magnoliopsida</taxon>
        <taxon>eudicotyledons</taxon>
        <taxon>Gunneridae</taxon>
        <taxon>Pentapetalae</taxon>
        <taxon>rosids</taxon>
        <taxon>malvids</taxon>
        <taxon>Brassicales</taxon>
        <taxon>Brassicaceae</taxon>
        <taxon>Thlaspideae</taxon>
        <taxon>Thlaspi</taxon>
    </lineage>
</organism>
<dbReference type="GO" id="GO:0009695">
    <property type="term" value="P:jasmonic acid biosynthetic process"/>
    <property type="evidence" value="ECO:0007669"/>
    <property type="project" value="TreeGrafter"/>
</dbReference>
<dbReference type="Pfam" id="PF00724">
    <property type="entry name" value="Oxidored_FMN"/>
    <property type="match status" value="1"/>
</dbReference>
<evidence type="ECO:0000256" key="1">
    <source>
        <dbReference type="ARBA" id="ARBA00001917"/>
    </source>
</evidence>
<evidence type="ECO:0000313" key="8">
    <source>
        <dbReference type="Proteomes" id="UP000836841"/>
    </source>
</evidence>
<dbReference type="GO" id="GO:0016629">
    <property type="term" value="F:12-oxophytodienoate reductase activity"/>
    <property type="evidence" value="ECO:0007669"/>
    <property type="project" value="TreeGrafter"/>
</dbReference>
<dbReference type="GO" id="GO:0031408">
    <property type="term" value="P:oxylipin biosynthetic process"/>
    <property type="evidence" value="ECO:0007669"/>
    <property type="project" value="TreeGrafter"/>
</dbReference>
<keyword evidence="3" id="KW-0285">Flavoprotein</keyword>
<dbReference type="GO" id="GO:0010181">
    <property type="term" value="F:FMN binding"/>
    <property type="evidence" value="ECO:0007669"/>
    <property type="project" value="InterPro"/>
</dbReference>
<keyword evidence="5" id="KW-0521">NADP</keyword>
<dbReference type="InterPro" id="IPR045247">
    <property type="entry name" value="Oye-like"/>
</dbReference>
<name>A0AAU9RVW0_THLAR</name>
<accession>A0AAU9RVW0</accession>
<evidence type="ECO:0000256" key="4">
    <source>
        <dbReference type="ARBA" id="ARBA00022643"/>
    </source>
</evidence>
<evidence type="ECO:0000313" key="7">
    <source>
        <dbReference type="EMBL" id="CAH2052265.1"/>
    </source>
</evidence>
<dbReference type="EMBL" id="OU466859">
    <property type="protein sequence ID" value="CAH2052265.1"/>
    <property type="molecule type" value="Genomic_DNA"/>
</dbReference>
<evidence type="ECO:0000256" key="5">
    <source>
        <dbReference type="ARBA" id="ARBA00022857"/>
    </source>
</evidence>
<reference evidence="7 8" key="1">
    <citation type="submission" date="2022-03" db="EMBL/GenBank/DDBJ databases">
        <authorList>
            <person name="Nunn A."/>
            <person name="Chopra R."/>
            <person name="Nunn A."/>
            <person name="Contreras Garrido A."/>
        </authorList>
    </citation>
    <scope>NUCLEOTIDE SEQUENCE [LARGE SCALE GENOMIC DNA]</scope>
</reference>
<evidence type="ECO:0000256" key="2">
    <source>
        <dbReference type="ARBA" id="ARBA00005979"/>
    </source>
</evidence>
<evidence type="ECO:0000259" key="6">
    <source>
        <dbReference type="Pfam" id="PF00724"/>
    </source>
</evidence>
<feature type="domain" description="NADH:flavin oxidoreductase/NADH oxidase N-terminal" evidence="6">
    <location>
        <begin position="11"/>
        <end position="71"/>
    </location>
</feature>
<keyword evidence="8" id="KW-1185">Reference proteome</keyword>
<dbReference type="AlphaFoldDB" id="A0AAU9RVW0"/>
<dbReference type="PANTHER" id="PTHR22893">
    <property type="entry name" value="NADH OXIDOREDUCTASE-RELATED"/>
    <property type="match status" value="1"/>
</dbReference>